<feature type="region of interest" description="Disordered" evidence="1">
    <location>
        <begin position="59"/>
        <end position="92"/>
    </location>
</feature>
<evidence type="ECO:0000313" key="3">
    <source>
        <dbReference type="Proteomes" id="UP000887116"/>
    </source>
</evidence>
<keyword evidence="3" id="KW-1185">Reference proteome</keyword>
<feature type="compositionally biased region" description="Basic and acidic residues" evidence="1">
    <location>
        <begin position="60"/>
        <end position="76"/>
    </location>
</feature>
<protein>
    <submittedName>
        <fullName evidence="2">Uncharacterized protein</fullName>
    </submittedName>
</protein>
<accession>A0A8X6FTE7</accession>
<feature type="compositionally biased region" description="Polar residues" evidence="1">
    <location>
        <begin position="82"/>
        <end position="92"/>
    </location>
</feature>
<dbReference type="EMBL" id="BMAO01003567">
    <property type="protein sequence ID" value="GFQ88762.1"/>
    <property type="molecule type" value="Genomic_DNA"/>
</dbReference>
<gene>
    <name evidence="2" type="ORF">TNCT_502301</name>
</gene>
<reference evidence="2" key="1">
    <citation type="submission" date="2020-07" db="EMBL/GenBank/DDBJ databases">
        <title>Multicomponent nature underlies the extraordinary mechanical properties of spider dragline silk.</title>
        <authorList>
            <person name="Kono N."/>
            <person name="Nakamura H."/>
            <person name="Mori M."/>
            <person name="Yoshida Y."/>
            <person name="Ohtoshi R."/>
            <person name="Malay A.D."/>
            <person name="Moran D.A.P."/>
            <person name="Tomita M."/>
            <person name="Numata K."/>
            <person name="Arakawa K."/>
        </authorList>
    </citation>
    <scope>NUCLEOTIDE SEQUENCE</scope>
</reference>
<dbReference type="AlphaFoldDB" id="A0A8X6FTE7"/>
<name>A0A8X6FTE7_TRICU</name>
<evidence type="ECO:0000313" key="2">
    <source>
        <dbReference type="EMBL" id="GFQ88762.1"/>
    </source>
</evidence>
<organism evidence="2 3">
    <name type="scientific">Trichonephila clavata</name>
    <name type="common">Joro spider</name>
    <name type="synonym">Nephila clavata</name>
    <dbReference type="NCBI Taxonomy" id="2740835"/>
    <lineage>
        <taxon>Eukaryota</taxon>
        <taxon>Metazoa</taxon>
        <taxon>Ecdysozoa</taxon>
        <taxon>Arthropoda</taxon>
        <taxon>Chelicerata</taxon>
        <taxon>Arachnida</taxon>
        <taxon>Araneae</taxon>
        <taxon>Araneomorphae</taxon>
        <taxon>Entelegynae</taxon>
        <taxon>Araneoidea</taxon>
        <taxon>Nephilidae</taxon>
        <taxon>Trichonephila</taxon>
    </lineage>
</organism>
<comment type="caution">
    <text evidence="2">The sequence shown here is derived from an EMBL/GenBank/DDBJ whole genome shotgun (WGS) entry which is preliminary data.</text>
</comment>
<proteinExistence type="predicted"/>
<evidence type="ECO:0000256" key="1">
    <source>
        <dbReference type="SAM" id="MobiDB-lite"/>
    </source>
</evidence>
<dbReference type="Proteomes" id="UP000887116">
    <property type="component" value="Unassembled WGS sequence"/>
</dbReference>
<sequence length="92" mass="10339">MLNLEVKSSHIIPRGRILGYTPRALGHHIGSRVEFETLVVRFVQLLQINRTLHVASQRNMSDEKLSTATTTDDRGVRKTVGLDTSSFGYTEN</sequence>